<keyword evidence="4 6" id="KW-1133">Transmembrane helix</keyword>
<dbReference type="GO" id="GO:0022904">
    <property type="term" value="P:respiratory electron transport chain"/>
    <property type="evidence" value="ECO:0007669"/>
    <property type="project" value="InterPro"/>
</dbReference>
<evidence type="ECO:0000259" key="7">
    <source>
        <dbReference type="Pfam" id="PF01292"/>
    </source>
</evidence>
<feature type="transmembrane region" description="Helical" evidence="6">
    <location>
        <begin position="174"/>
        <end position="195"/>
    </location>
</feature>
<evidence type="ECO:0000256" key="6">
    <source>
        <dbReference type="SAM" id="Phobius"/>
    </source>
</evidence>
<proteinExistence type="predicted"/>
<feature type="transmembrane region" description="Helical" evidence="6">
    <location>
        <begin position="132"/>
        <end position="154"/>
    </location>
</feature>
<keyword evidence="2" id="KW-1003">Cell membrane</keyword>
<dbReference type="EMBL" id="CP003108">
    <property type="protein sequence ID" value="AET66018.1"/>
    <property type="molecule type" value="Genomic_DNA"/>
</dbReference>
<gene>
    <name evidence="8" type="ordered locus">Desor_0302</name>
</gene>
<comment type="subcellular location">
    <subcellularLocation>
        <location evidence="1">Cell membrane</location>
        <topology evidence="1">Multi-pass membrane protein</topology>
    </subcellularLocation>
</comment>
<keyword evidence="3 6" id="KW-0812">Transmembrane</keyword>
<dbReference type="OrthoDB" id="1796079at2"/>
<dbReference type="SUPFAM" id="SSF81342">
    <property type="entry name" value="Transmembrane di-heme cytochromes"/>
    <property type="match status" value="1"/>
</dbReference>
<reference evidence="8 9" key="2">
    <citation type="journal article" date="2012" name="J. Bacteriol.">
        <title>Complete genome sequences of Desulfosporosinus orientis DSM765T, Desulfosporosinus youngiae DSM17734T, Desulfosporosinus meridiei DSM13257T, and Desulfosporosinus acidiphilus DSM22704T.</title>
        <authorList>
            <person name="Pester M."/>
            <person name="Brambilla E."/>
            <person name="Alazard D."/>
            <person name="Rattei T."/>
            <person name="Weinmaier T."/>
            <person name="Han J."/>
            <person name="Lucas S."/>
            <person name="Lapidus A."/>
            <person name="Cheng J.F."/>
            <person name="Goodwin L."/>
            <person name="Pitluck S."/>
            <person name="Peters L."/>
            <person name="Ovchinnikova G."/>
            <person name="Teshima H."/>
            <person name="Detter J.C."/>
            <person name="Han C.S."/>
            <person name="Tapia R."/>
            <person name="Land M.L."/>
            <person name="Hauser L."/>
            <person name="Kyrpides N.C."/>
            <person name="Ivanova N.N."/>
            <person name="Pagani I."/>
            <person name="Huntmann M."/>
            <person name="Wei C.L."/>
            <person name="Davenport K.W."/>
            <person name="Daligault H."/>
            <person name="Chain P.S."/>
            <person name="Chen A."/>
            <person name="Mavromatis K."/>
            <person name="Markowitz V."/>
            <person name="Szeto E."/>
            <person name="Mikhailova N."/>
            <person name="Pati A."/>
            <person name="Wagner M."/>
            <person name="Woyke T."/>
            <person name="Ollivier B."/>
            <person name="Klenk H.P."/>
            <person name="Spring S."/>
            <person name="Loy A."/>
        </authorList>
    </citation>
    <scope>NUCLEOTIDE SEQUENCE [LARGE SCALE GENOMIC DNA]</scope>
    <source>
        <strain evidence="9">ATCC 19365 / DSM 765 / NCIMB 8382 / VKM B-1628</strain>
    </source>
</reference>
<dbReference type="Proteomes" id="UP000006346">
    <property type="component" value="Chromosome"/>
</dbReference>
<accession>G7WA22</accession>
<evidence type="ECO:0000256" key="1">
    <source>
        <dbReference type="ARBA" id="ARBA00004651"/>
    </source>
</evidence>
<protein>
    <submittedName>
        <fullName evidence="8">Thiosulfate reductase cytochrome B subunit (Membrane anchoring protein)</fullName>
    </submittedName>
</protein>
<evidence type="ECO:0000313" key="8">
    <source>
        <dbReference type="EMBL" id="AET66018.1"/>
    </source>
</evidence>
<keyword evidence="5 6" id="KW-0472">Membrane</keyword>
<dbReference type="InterPro" id="IPR051542">
    <property type="entry name" value="Hydrogenase_cytochrome"/>
</dbReference>
<evidence type="ECO:0000313" key="9">
    <source>
        <dbReference type="Proteomes" id="UP000006346"/>
    </source>
</evidence>
<dbReference type="PATRIC" id="fig|768706.3.peg.265"/>
<feature type="domain" description="Cytochrome b561 bacterial/Ni-hydrogenase" evidence="7">
    <location>
        <begin position="28"/>
        <end position="208"/>
    </location>
</feature>
<dbReference type="PANTHER" id="PTHR30485">
    <property type="entry name" value="NI/FE-HYDROGENASE 1 B-TYPE CYTOCHROME SUBUNIT"/>
    <property type="match status" value="1"/>
</dbReference>
<dbReference type="HOGENOM" id="CLU_075520_2_0_9"/>
<keyword evidence="9" id="KW-1185">Reference proteome</keyword>
<dbReference type="STRING" id="768706.Desor_0302"/>
<dbReference type="GO" id="GO:0020037">
    <property type="term" value="F:heme binding"/>
    <property type="evidence" value="ECO:0007669"/>
    <property type="project" value="TreeGrafter"/>
</dbReference>
<name>G7WA22_DESOD</name>
<dbReference type="GO" id="GO:0009055">
    <property type="term" value="F:electron transfer activity"/>
    <property type="evidence" value="ECO:0007669"/>
    <property type="project" value="InterPro"/>
</dbReference>
<dbReference type="RefSeq" id="WP_014182844.1">
    <property type="nucleotide sequence ID" value="NC_016584.1"/>
</dbReference>
<evidence type="ECO:0000256" key="3">
    <source>
        <dbReference type="ARBA" id="ARBA00022692"/>
    </source>
</evidence>
<sequence>MKHNIKLRKQLKRQLEVTNIKGTFVQSQPIWVRIFHWGFTLCLTGTILTGLQLHKPASFLALKFSKVFTFHIAFVWLAMGFVGIRLSDAIIRKDDSLVPKVQDLKQFPKLIAYYLFLRPSPPPSRKYNSGQVFVYFSWILLFLATSFLGLVSYWQGEHLVWVWRLVGGFQVIRWTKFTISIYFLATIPLHIYLSLTENISRLQAMFTGYERK</sequence>
<feature type="transmembrane region" description="Helical" evidence="6">
    <location>
        <begin position="68"/>
        <end position="86"/>
    </location>
</feature>
<dbReference type="InterPro" id="IPR016174">
    <property type="entry name" value="Di-haem_cyt_TM"/>
</dbReference>
<dbReference type="AlphaFoldDB" id="G7WA22"/>
<dbReference type="InterPro" id="IPR011577">
    <property type="entry name" value="Cyt_b561_bac/Ni-Hgenase"/>
</dbReference>
<feature type="transmembrane region" description="Helical" evidence="6">
    <location>
        <begin position="30"/>
        <end position="48"/>
    </location>
</feature>
<dbReference type="eggNOG" id="COG4117">
    <property type="taxonomic scope" value="Bacteria"/>
</dbReference>
<dbReference type="Pfam" id="PF01292">
    <property type="entry name" value="Ni_hydr_CYTB"/>
    <property type="match status" value="1"/>
</dbReference>
<evidence type="ECO:0000256" key="2">
    <source>
        <dbReference type="ARBA" id="ARBA00022475"/>
    </source>
</evidence>
<dbReference type="GO" id="GO:0005886">
    <property type="term" value="C:plasma membrane"/>
    <property type="evidence" value="ECO:0007669"/>
    <property type="project" value="UniProtKB-SubCell"/>
</dbReference>
<reference evidence="9" key="1">
    <citation type="submission" date="2011-11" db="EMBL/GenBank/DDBJ databases">
        <title>Complete sequence of Desulfosporosinus orientis DSM 765.</title>
        <authorList>
            <person name="Lucas S."/>
            <person name="Han J."/>
            <person name="Lapidus A."/>
            <person name="Cheng J.-F."/>
            <person name="Goodwin L."/>
            <person name="Pitluck S."/>
            <person name="Peters L."/>
            <person name="Ovchinnikova G."/>
            <person name="Teshima H."/>
            <person name="Detter J.C."/>
            <person name="Han C."/>
            <person name="Tapia R."/>
            <person name="Land M."/>
            <person name="Hauser L."/>
            <person name="Kyrpides N."/>
            <person name="Ivanova N."/>
            <person name="Pagani I."/>
            <person name="Pester M."/>
            <person name="Spring S."/>
            <person name="Ollivier B."/>
            <person name="Rattei T."/>
            <person name="Klenk H.-P."/>
            <person name="Wagner M."/>
            <person name="Loy A."/>
            <person name="Woyke T."/>
        </authorList>
    </citation>
    <scope>NUCLEOTIDE SEQUENCE [LARGE SCALE GENOMIC DNA]</scope>
    <source>
        <strain evidence="9">ATCC 19365 / DSM 765 / NCIMB 8382 / VKM B-1628</strain>
    </source>
</reference>
<dbReference type="Gene3D" id="1.20.950.20">
    <property type="entry name" value="Transmembrane di-heme cytochromes, Chain C"/>
    <property type="match status" value="1"/>
</dbReference>
<dbReference type="PANTHER" id="PTHR30485:SF1">
    <property type="entry name" value="CYTOCHROME YDHU-RELATED"/>
    <property type="match status" value="1"/>
</dbReference>
<evidence type="ECO:0000256" key="4">
    <source>
        <dbReference type="ARBA" id="ARBA00022989"/>
    </source>
</evidence>
<dbReference type="KEGG" id="dor:Desor_0302"/>
<organism evidence="8 9">
    <name type="scientific">Desulfosporosinus orientis (strain ATCC 19365 / DSM 765 / NCIMB 8382 / VKM B-1628 / Singapore I)</name>
    <name type="common">Desulfotomaculum orientis</name>
    <dbReference type="NCBI Taxonomy" id="768706"/>
    <lineage>
        <taxon>Bacteria</taxon>
        <taxon>Bacillati</taxon>
        <taxon>Bacillota</taxon>
        <taxon>Clostridia</taxon>
        <taxon>Eubacteriales</taxon>
        <taxon>Desulfitobacteriaceae</taxon>
        <taxon>Desulfosporosinus</taxon>
    </lineage>
</organism>
<evidence type="ECO:0000256" key="5">
    <source>
        <dbReference type="ARBA" id="ARBA00023136"/>
    </source>
</evidence>